<evidence type="ECO:0000259" key="2">
    <source>
        <dbReference type="Pfam" id="PF01970"/>
    </source>
</evidence>
<dbReference type="InterPro" id="IPR002823">
    <property type="entry name" value="DUF112_TM"/>
</dbReference>
<evidence type="ECO:0000256" key="1">
    <source>
        <dbReference type="SAM" id="MobiDB-lite"/>
    </source>
</evidence>
<dbReference type="Proteomes" id="UP000182258">
    <property type="component" value="Unassembled WGS sequence"/>
</dbReference>
<feature type="domain" description="DUF112" evidence="2">
    <location>
        <begin position="2"/>
        <end position="50"/>
    </location>
</feature>
<name>A0A1I1NBW6_9HYPH</name>
<accession>A0A1I1NBW6</accession>
<dbReference type="AlphaFoldDB" id="A0A1I1NBW6"/>
<feature type="compositionally biased region" description="Polar residues" evidence="1">
    <location>
        <begin position="59"/>
        <end position="70"/>
    </location>
</feature>
<dbReference type="EMBL" id="FOMB01000015">
    <property type="protein sequence ID" value="SFC94742.1"/>
    <property type="molecule type" value="Genomic_DNA"/>
</dbReference>
<dbReference type="PANTHER" id="PTHR35342:SF5">
    <property type="entry name" value="TRICARBOXYLIC TRANSPORT PROTEIN"/>
    <property type="match status" value="1"/>
</dbReference>
<evidence type="ECO:0000313" key="4">
    <source>
        <dbReference type="Proteomes" id="UP000182258"/>
    </source>
</evidence>
<sequence>MRGLASVEAANNSASNSNFIPMLTLGIPSSGTTAIMQGVLTLYNLTPAPPCSIPRPNWSGASSPRYSSAM</sequence>
<dbReference type="Pfam" id="PF01970">
    <property type="entry name" value="TctA"/>
    <property type="match status" value="1"/>
</dbReference>
<reference evidence="3 4" key="1">
    <citation type="submission" date="2016-10" db="EMBL/GenBank/DDBJ databases">
        <authorList>
            <person name="de Groot N.N."/>
        </authorList>
    </citation>
    <scope>NUCLEOTIDE SEQUENCE [LARGE SCALE GENOMIC DNA]</scope>
    <source>
        <strain evidence="3 4">CGMCC 1.10210</strain>
    </source>
</reference>
<gene>
    <name evidence="3" type="ORF">SAMN04488059_11564</name>
</gene>
<proteinExistence type="predicted"/>
<dbReference type="STRING" id="728005.SAMN04488059_11564"/>
<organism evidence="3 4">
    <name type="scientific">Devosia psychrophila</name>
    <dbReference type="NCBI Taxonomy" id="728005"/>
    <lineage>
        <taxon>Bacteria</taxon>
        <taxon>Pseudomonadati</taxon>
        <taxon>Pseudomonadota</taxon>
        <taxon>Alphaproteobacteria</taxon>
        <taxon>Hyphomicrobiales</taxon>
        <taxon>Devosiaceae</taxon>
        <taxon>Devosia</taxon>
    </lineage>
</organism>
<evidence type="ECO:0000313" key="3">
    <source>
        <dbReference type="EMBL" id="SFC94742.1"/>
    </source>
</evidence>
<dbReference type="PANTHER" id="PTHR35342">
    <property type="entry name" value="TRICARBOXYLIC TRANSPORT PROTEIN"/>
    <property type="match status" value="1"/>
</dbReference>
<feature type="region of interest" description="Disordered" evidence="1">
    <location>
        <begin position="48"/>
        <end position="70"/>
    </location>
</feature>
<protein>
    <submittedName>
        <fullName evidence="3">Tripartite tricarboxylate transporter TctA family protein</fullName>
    </submittedName>
</protein>